<dbReference type="AlphaFoldDB" id="A0A931AA94"/>
<dbReference type="RefSeq" id="WP_195898062.1">
    <property type="nucleotide sequence ID" value="NZ_JADOGI010000083.1"/>
</dbReference>
<keyword evidence="3" id="KW-1185">Reference proteome</keyword>
<feature type="transmembrane region" description="Helical" evidence="1">
    <location>
        <begin position="6"/>
        <end position="28"/>
    </location>
</feature>
<dbReference type="Proteomes" id="UP000605361">
    <property type="component" value="Unassembled WGS sequence"/>
</dbReference>
<feature type="transmembrane region" description="Helical" evidence="1">
    <location>
        <begin position="55"/>
        <end position="77"/>
    </location>
</feature>
<evidence type="ECO:0000256" key="1">
    <source>
        <dbReference type="SAM" id="Phobius"/>
    </source>
</evidence>
<name>A0A931AA94_9ACTN</name>
<reference evidence="2" key="1">
    <citation type="submission" date="2020-11" db="EMBL/GenBank/DDBJ databases">
        <title>Whole-genome analyses of Nonomuraea sp. K274.</title>
        <authorList>
            <person name="Veyisoglu A."/>
        </authorList>
    </citation>
    <scope>NUCLEOTIDE SEQUENCE</scope>
    <source>
        <strain evidence="2">K274</strain>
    </source>
</reference>
<protein>
    <submittedName>
        <fullName evidence="2">Uncharacterized protein</fullName>
    </submittedName>
</protein>
<gene>
    <name evidence="2" type="ORF">ITP53_25985</name>
</gene>
<sequence>MEIPEWGWIAWLAVSAGGFAVLEGIALVTEDKPDTLSENIRKWLGIDPVSKRKRVAVPVFAGSLIAFLAWFIPHIVWSIW</sequence>
<proteinExistence type="predicted"/>
<accession>A0A931AA94</accession>
<keyword evidence="1" id="KW-1133">Transmembrane helix</keyword>
<organism evidence="2 3">
    <name type="scientific">Nonomuraea cypriaca</name>
    <dbReference type="NCBI Taxonomy" id="1187855"/>
    <lineage>
        <taxon>Bacteria</taxon>
        <taxon>Bacillati</taxon>
        <taxon>Actinomycetota</taxon>
        <taxon>Actinomycetes</taxon>
        <taxon>Streptosporangiales</taxon>
        <taxon>Streptosporangiaceae</taxon>
        <taxon>Nonomuraea</taxon>
    </lineage>
</organism>
<dbReference type="EMBL" id="JADOGI010000083">
    <property type="protein sequence ID" value="MBF8189121.1"/>
    <property type="molecule type" value="Genomic_DNA"/>
</dbReference>
<keyword evidence="1" id="KW-0812">Transmembrane</keyword>
<comment type="caution">
    <text evidence="2">The sequence shown here is derived from an EMBL/GenBank/DDBJ whole genome shotgun (WGS) entry which is preliminary data.</text>
</comment>
<evidence type="ECO:0000313" key="2">
    <source>
        <dbReference type="EMBL" id="MBF8189121.1"/>
    </source>
</evidence>
<evidence type="ECO:0000313" key="3">
    <source>
        <dbReference type="Proteomes" id="UP000605361"/>
    </source>
</evidence>
<keyword evidence="1" id="KW-0472">Membrane</keyword>